<evidence type="ECO:0000313" key="11">
    <source>
        <dbReference type="EMBL" id="KAK1804566.1"/>
    </source>
</evidence>
<gene>
    <name evidence="11" type="ORF">P4O66_020053</name>
</gene>
<keyword evidence="2" id="KW-1003">Cell membrane</keyword>
<evidence type="ECO:0000256" key="3">
    <source>
        <dbReference type="ARBA" id="ARBA00022729"/>
    </source>
</evidence>
<dbReference type="PANTHER" id="PTHR19433">
    <property type="entry name" value="T-CELL RECEPTOR ALPHA CHAIN V REGION-RELATED"/>
    <property type="match status" value="1"/>
</dbReference>
<keyword evidence="6" id="KW-1015">Disulfide bond</keyword>
<dbReference type="Pfam" id="PF07686">
    <property type="entry name" value="V-set"/>
    <property type="match status" value="2"/>
</dbReference>
<evidence type="ECO:0000313" key="12">
    <source>
        <dbReference type="Proteomes" id="UP001239994"/>
    </source>
</evidence>
<keyword evidence="5 8" id="KW-0472">Membrane</keyword>
<feature type="transmembrane region" description="Helical" evidence="8">
    <location>
        <begin position="254"/>
        <end position="279"/>
    </location>
</feature>
<dbReference type="CDD" id="cd00099">
    <property type="entry name" value="IgV"/>
    <property type="match status" value="2"/>
</dbReference>
<keyword evidence="3 9" id="KW-0732">Signal</keyword>
<dbReference type="PROSITE" id="PS50835">
    <property type="entry name" value="IG_LIKE"/>
    <property type="match status" value="2"/>
</dbReference>
<dbReference type="InterPro" id="IPR036179">
    <property type="entry name" value="Ig-like_dom_sf"/>
</dbReference>
<sequence length="349" mass="38685">MQQDLGIWRMVLMCLTAVLSSEIGVNQLNSVTTAAFGENVTLQCFLLEEDNTDPIVWYQQKTGQEPRIMAMTQKSVETSSYYSEFKPPKFTIVKGKGFCHLNIASIEPSEEAMYYCGTNKYEIVFGKGALLSVKGYLNKNDKYQVSVVQSPVLGVVSPGESVSLQCTVLSERRTAELRVLWFRAAAGDSHPEIIYTHHNSSHQCEISSSPHSCVYNFSKSVLSLSDTGTYYCAVATCGKILLGNGTTVYMSSPLVPVVIFMGAALGVCVFVISAQAILICKRIKCEHCSVRLQHGVMKMKTTSQDHVDAVELNYSALHFIDGKTRRRREKRGQTERSVYSEVLYSAATD</sequence>
<feature type="signal peptide" evidence="9">
    <location>
        <begin position="1"/>
        <end position="20"/>
    </location>
</feature>
<dbReference type="Gene3D" id="2.60.40.10">
    <property type="entry name" value="Immunoglobulins"/>
    <property type="match status" value="2"/>
</dbReference>
<dbReference type="SMART" id="SM00409">
    <property type="entry name" value="IG"/>
    <property type="match status" value="2"/>
</dbReference>
<evidence type="ECO:0000256" key="7">
    <source>
        <dbReference type="ARBA" id="ARBA00023180"/>
    </source>
</evidence>
<dbReference type="AlphaFoldDB" id="A0AAD8ZTQ8"/>
<dbReference type="SUPFAM" id="SSF48726">
    <property type="entry name" value="Immunoglobulin"/>
    <property type="match status" value="2"/>
</dbReference>
<dbReference type="InterPro" id="IPR013783">
    <property type="entry name" value="Ig-like_fold"/>
</dbReference>
<comment type="subcellular location">
    <subcellularLocation>
        <location evidence="1">Cell membrane</location>
    </subcellularLocation>
</comment>
<protein>
    <recommendedName>
        <fullName evidence="10">Ig-like domain-containing protein</fullName>
    </recommendedName>
</protein>
<name>A0AAD8ZTQ8_9TELE</name>
<dbReference type="GO" id="GO:0002376">
    <property type="term" value="P:immune system process"/>
    <property type="evidence" value="ECO:0007669"/>
    <property type="project" value="UniProtKB-KW"/>
</dbReference>
<dbReference type="GO" id="GO:0009617">
    <property type="term" value="P:response to bacterium"/>
    <property type="evidence" value="ECO:0007669"/>
    <property type="project" value="TreeGrafter"/>
</dbReference>
<keyword evidence="8" id="KW-0812">Transmembrane</keyword>
<feature type="domain" description="Ig-like" evidence="10">
    <location>
        <begin position="37"/>
        <end position="116"/>
    </location>
</feature>
<accession>A0AAD8ZTQ8</accession>
<comment type="caution">
    <text evidence="11">The sequence shown here is derived from an EMBL/GenBank/DDBJ whole genome shotgun (WGS) entry which is preliminary data.</text>
</comment>
<dbReference type="PANTHER" id="PTHR19433:SF133">
    <property type="entry name" value="IMMUNE-TYPE RECEPTOR 5 PRECURSOR-RELATED"/>
    <property type="match status" value="1"/>
</dbReference>
<evidence type="ECO:0000259" key="10">
    <source>
        <dbReference type="PROSITE" id="PS50835"/>
    </source>
</evidence>
<keyword evidence="8" id="KW-1133">Transmembrane helix</keyword>
<proteinExistence type="predicted"/>
<dbReference type="InterPro" id="IPR013106">
    <property type="entry name" value="Ig_V-set"/>
</dbReference>
<dbReference type="Proteomes" id="UP001239994">
    <property type="component" value="Unassembled WGS sequence"/>
</dbReference>
<dbReference type="EMBL" id="JAROKS010000004">
    <property type="protein sequence ID" value="KAK1804566.1"/>
    <property type="molecule type" value="Genomic_DNA"/>
</dbReference>
<dbReference type="InterPro" id="IPR052051">
    <property type="entry name" value="TCR_complex_component"/>
</dbReference>
<reference evidence="11" key="1">
    <citation type="submission" date="2023-03" db="EMBL/GenBank/DDBJ databases">
        <title>Electrophorus voltai genome.</title>
        <authorList>
            <person name="Bian C."/>
        </authorList>
    </citation>
    <scope>NUCLEOTIDE SEQUENCE</scope>
    <source>
        <strain evidence="11">CB-2022</strain>
        <tissue evidence="11">Muscle</tissue>
    </source>
</reference>
<keyword evidence="7" id="KW-0325">Glycoprotein</keyword>
<keyword evidence="12" id="KW-1185">Reference proteome</keyword>
<evidence type="ECO:0000256" key="5">
    <source>
        <dbReference type="ARBA" id="ARBA00023136"/>
    </source>
</evidence>
<evidence type="ECO:0000256" key="2">
    <source>
        <dbReference type="ARBA" id="ARBA00022475"/>
    </source>
</evidence>
<evidence type="ECO:0000256" key="1">
    <source>
        <dbReference type="ARBA" id="ARBA00004236"/>
    </source>
</evidence>
<feature type="domain" description="Ig-like" evidence="10">
    <location>
        <begin position="156"/>
        <end position="234"/>
    </location>
</feature>
<evidence type="ECO:0000256" key="6">
    <source>
        <dbReference type="ARBA" id="ARBA00023157"/>
    </source>
</evidence>
<dbReference type="InterPro" id="IPR007110">
    <property type="entry name" value="Ig-like_dom"/>
</dbReference>
<dbReference type="InterPro" id="IPR003599">
    <property type="entry name" value="Ig_sub"/>
</dbReference>
<feature type="chain" id="PRO_5042186133" description="Ig-like domain-containing protein" evidence="9">
    <location>
        <begin position="21"/>
        <end position="349"/>
    </location>
</feature>
<evidence type="ECO:0000256" key="9">
    <source>
        <dbReference type="SAM" id="SignalP"/>
    </source>
</evidence>
<evidence type="ECO:0000256" key="4">
    <source>
        <dbReference type="ARBA" id="ARBA00022859"/>
    </source>
</evidence>
<keyword evidence="4" id="KW-0391">Immunity</keyword>
<evidence type="ECO:0000256" key="8">
    <source>
        <dbReference type="SAM" id="Phobius"/>
    </source>
</evidence>
<dbReference type="GO" id="GO:0005886">
    <property type="term" value="C:plasma membrane"/>
    <property type="evidence" value="ECO:0007669"/>
    <property type="project" value="UniProtKB-SubCell"/>
</dbReference>
<organism evidence="11 12">
    <name type="scientific">Electrophorus voltai</name>
    <dbReference type="NCBI Taxonomy" id="2609070"/>
    <lineage>
        <taxon>Eukaryota</taxon>
        <taxon>Metazoa</taxon>
        <taxon>Chordata</taxon>
        <taxon>Craniata</taxon>
        <taxon>Vertebrata</taxon>
        <taxon>Euteleostomi</taxon>
        <taxon>Actinopterygii</taxon>
        <taxon>Neopterygii</taxon>
        <taxon>Teleostei</taxon>
        <taxon>Ostariophysi</taxon>
        <taxon>Gymnotiformes</taxon>
        <taxon>Gymnotoidei</taxon>
        <taxon>Gymnotidae</taxon>
        <taxon>Electrophorus</taxon>
    </lineage>
</organism>
<dbReference type="SMART" id="SM00406">
    <property type="entry name" value="IGv"/>
    <property type="match status" value="2"/>
</dbReference>